<reference evidence="1" key="1">
    <citation type="journal article" date="2015" name="Genome Biol. Evol.">
        <title>The Pangenome of the Anticarsia gemmatalis Multiple Nucleopolyhedrovirus (AgMNPV).</title>
        <authorList>
            <person name="Brito A.F."/>
            <person name="Braconi C.T."/>
            <person name="Weidmann M."/>
            <person name="Dilcher M."/>
            <person name="Alves J.M."/>
            <person name="Gruber A."/>
            <person name="Zanotto P.M."/>
        </authorList>
    </citation>
    <scope>NUCLEOTIDE SEQUENCE</scope>
    <source>
        <strain evidence="1">AgMNPV-28</strain>
    </source>
</reference>
<evidence type="ECO:0000313" key="1">
    <source>
        <dbReference type="EMBL" id="ALR70282.1"/>
    </source>
</evidence>
<sequence length="130" mass="15042">MADSTNRILRLFYRWSSKTGASLENQADLECLYDLERFVGAHMNKQIEASCKKKKQSEERAEKAALKRVELAADRMAMQAKAAPHCDDDGHWSTLSQQHLEDIDRNKEIVDRIYKLQLKQDCLLNNKNAF</sequence>
<name>A0A0S3IW07_9ABAC</name>
<dbReference type="EMBL" id="KR815457">
    <property type="protein sequence ID" value="ALR70282.1"/>
    <property type="molecule type" value="Genomic_DNA"/>
</dbReference>
<accession>A0A0S3IW07</accession>
<gene>
    <name evidence="1" type="ORF">AGNV_167</name>
</gene>
<protein>
    <submittedName>
        <fullName evidence="1">Uncharacterized protein</fullName>
    </submittedName>
</protein>
<organism evidence="1">
    <name type="scientific">Anticarsia gemmatalis multiple nucleopolyhedrovirus</name>
    <dbReference type="NCBI Taxonomy" id="268591"/>
    <lineage>
        <taxon>Viruses</taxon>
        <taxon>Viruses incertae sedis</taxon>
        <taxon>Naldaviricetes</taxon>
        <taxon>Lefavirales</taxon>
        <taxon>Baculoviridae</taxon>
        <taxon>Alphabaculovirus</taxon>
        <taxon>Alphabaculovirus angemmatalis</taxon>
    </lineage>
</organism>
<proteinExistence type="predicted"/>